<evidence type="ECO:0000256" key="1">
    <source>
        <dbReference type="ARBA" id="ARBA00004496"/>
    </source>
</evidence>
<sequence>MLLKKISILNYKNIEVADLEFSSKLNCLIGHNGEGKTNLLDAIYYLSFCRSAFNPIDSQLILHGRDFFSLQGTYLRDDGDEELIHCGLKRGTRKRFKRNDKDYKRLSEHIGLIPLIFVSPSDTILIEGGSEERRRFLDMVISQLNRTYIEHLSRYNKALAQRNALLKKEDAPDLSLLEILEQEMAVQGEAIFAIRQSFIKEFIPVFQSIYDSISGHYEEVSLQYISHAQRGPLLDVIQRDRMKDRAVGYSLHGVHRDDLQMMIGDYQMKREGSQGQNKTYVLALKLAQFDFLQRTSSATQPLLLLDDIFDKLDAERVERIVDLVTSTTYGQIFMTDTNRAHLDSILSSHSFDYKLFVVNNGDIVENRGSK</sequence>
<evidence type="ECO:0000256" key="8">
    <source>
        <dbReference type="ARBA" id="ARBA00023125"/>
    </source>
</evidence>
<accession>A0A2K0XN59</accession>
<dbReference type="InterPro" id="IPR001238">
    <property type="entry name" value="DNA-binding_RecF"/>
</dbReference>
<gene>
    <name evidence="9" type="primary">recF</name>
    <name evidence="12" type="ORF">BFS16_02630</name>
</gene>
<dbReference type="GO" id="GO:0003697">
    <property type="term" value="F:single-stranded DNA binding"/>
    <property type="evidence" value="ECO:0007669"/>
    <property type="project" value="UniProtKB-UniRule"/>
</dbReference>
<dbReference type="Pfam" id="PF02463">
    <property type="entry name" value="SMC_N"/>
    <property type="match status" value="1"/>
</dbReference>
<dbReference type="InterPro" id="IPR003395">
    <property type="entry name" value="RecF/RecN/SMC_N"/>
</dbReference>
<feature type="domain" description="RecF/RecN/SMC N-terminal" evidence="11">
    <location>
        <begin position="3"/>
        <end position="340"/>
    </location>
</feature>
<dbReference type="EMBL" id="NBAX01000002">
    <property type="protein sequence ID" value="PNP95966.1"/>
    <property type="molecule type" value="Genomic_DNA"/>
</dbReference>
<dbReference type="InterPro" id="IPR027417">
    <property type="entry name" value="P-loop_NTPase"/>
</dbReference>
<name>A0A2K0XN59_9BACT</name>
<dbReference type="GO" id="GO:0000731">
    <property type="term" value="P:DNA synthesis involved in DNA repair"/>
    <property type="evidence" value="ECO:0007669"/>
    <property type="project" value="TreeGrafter"/>
</dbReference>
<evidence type="ECO:0000256" key="3">
    <source>
        <dbReference type="ARBA" id="ARBA00020170"/>
    </source>
</evidence>
<dbReference type="Gene3D" id="1.20.1050.90">
    <property type="entry name" value="RecF/RecN/SMC, N-terminal domain"/>
    <property type="match status" value="1"/>
</dbReference>
<organism evidence="12 13">
    <name type="scientific">Hoylesella timonensis</name>
    <dbReference type="NCBI Taxonomy" id="386414"/>
    <lineage>
        <taxon>Bacteria</taxon>
        <taxon>Pseudomonadati</taxon>
        <taxon>Bacteroidota</taxon>
        <taxon>Bacteroidia</taxon>
        <taxon>Bacteroidales</taxon>
        <taxon>Prevotellaceae</taxon>
        <taxon>Hoylesella</taxon>
    </lineage>
</organism>
<comment type="similarity">
    <text evidence="2 9 10">Belongs to the RecF family.</text>
</comment>
<keyword evidence="9 10" id="KW-0227">DNA damage</keyword>
<dbReference type="InterPro" id="IPR042174">
    <property type="entry name" value="RecF_2"/>
</dbReference>
<dbReference type="PANTHER" id="PTHR32182">
    <property type="entry name" value="DNA REPLICATION AND REPAIR PROTEIN RECF"/>
    <property type="match status" value="1"/>
</dbReference>
<proteinExistence type="inferred from homology"/>
<evidence type="ECO:0000256" key="4">
    <source>
        <dbReference type="ARBA" id="ARBA00022490"/>
    </source>
</evidence>
<comment type="caution">
    <text evidence="12">The sequence shown here is derived from an EMBL/GenBank/DDBJ whole genome shotgun (WGS) entry which is preliminary data.</text>
</comment>
<keyword evidence="4 9" id="KW-0963">Cytoplasm</keyword>
<dbReference type="GO" id="GO:0009432">
    <property type="term" value="P:SOS response"/>
    <property type="evidence" value="ECO:0007669"/>
    <property type="project" value="UniProtKB-UniRule"/>
</dbReference>
<dbReference type="NCBIfam" id="TIGR00611">
    <property type="entry name" value="recf"/>
    <property type="match status" value="1"/>
</dbReference>
<keyword evidence="9 10" id="KW-0742">SOS response</keyword>
<keyword evidence="5 9" id="KW-0235">DNA replication</keyword>
<keyword evidence="7 9" id="KW-0067">ATP-binding</keyword>
<evidence type="ECO:0000313" key="13">
    <source>
        <dbReference type="Proteomes" id="UP000236634"/>
    </source>
</evidence>
<keyword evidence="9 10" id="KW-0234">DNA repair</keyword>
<feature type="binding site" evidence="9">
    <location>
        <begin position="30"/>
        <end position="37"/>
    </location>
    <ligand>
        <name>ATP</name>
        <dbReference type="ChEBI" id="CHEBI:30616"/>
    </ligand>
</feature>
<dbReference type="GO" id="GO:0005737">
    <property type="term" value="C:cytoplasm"/>
    <property type="evidence" value="ECO:0007669"/>
    <property type="project" value="UniProtKB-SubCell"/>
</dbReference>
<dbReference type="AlphaFoldDB" id="A0A2K0XN59"/>
<dbReference type="RefSeq" id="WP_103002655.1">
    <property type="nucleotide sequence ID" value="NZ_NBAX01000002.1"/>
</dbReference>
<comment type="subcellular location">
    <subcellularLocation>
        <location evidence="1 9 10">Cytoplasm</location>
    </subcellularLocation>
</comment>
<evidence type="ECO:0000256" key="5">
    <source>
        <dbReference type="ARBA" id="ARBA00022705"/>
    </source>
</evidence>
<dbReference type="Proteomes" id="UP000236634">
    <property type="component" value="Unassembled WGS sequence"/>
</dbReference>
<dbReference type="InterPro" id="IPR018078">
    <property type="entry name" value="DNA-binding_RecF_CS"/>
</dbReference>
<dbReference type="HAMAP" id="MF_00365">
    <property type="entry name" value="RecF"/>
    <property type="match status" value="1"/>
</dbReference>
<evidence type="ECO:0000256" key="7">
    <source>
        <dbReference type="ARBA" id="ARBA00022840"/>
    </source>
</evidence>
<comment type="function">
    <text evidence="9 10">The RecF protein is involved in DNA metabolism; it is required for DNA replication and normal SOS inducibility. RecF binds preferentially to single-stranded, linear DNA. It also seems to bind ATP.</text>
</comment>
<dbReference type="Gene3D" id="3.40.50.300">
    <property type="entry name" value="P-loop containing nucleotide triphosphate hydrolases"/>
    <property type="match status" value="1"/>
</dbReference>
<evidence type="ECO:0000256" key="10">
    <source>
        <dbReference type="RuleBase" id="RU000578"/>
    </source>
</evidence>
<dbReference type="PANTHER" id="PTHR32182:SF0">
    <property type="entry name" value="DNA REPLICATION AND REPAIR PROTEIN RECF"/>
    <property type="match status" value="1"/>
</dbReference>
<evidence type="ECO:0000256" key="9">
    <source>
        <dbReference type="HAMAP-Rule" id="MF_00365"/>
    </source>
</evidence>
<evidence type="ECO:0000313" key="12">
    <source>
        <dbReference type="EMBL" id="PNP95966.1"/>
    </source>
</evidence>
<evidence type="ECO:0000256" key="6">
    <source>
        <dbReference type="ARBA" id="ARBA00022741"/>
    </source>
</evidence>
<dbReference type="GO" id="GO:0006302">
    <property type="term" value="P:double-strand break repair"/>
    <property type="evidence" value="ECO:0007669"/>
    <property type="project" value="TreeGrafter"/>
</dbReference>
<reference evidence="12 13" key="1">
    <citation type="submission" date="2017-03" db="EMBL/GenBank/DDBJ databases">
        <authorList>
            <person name="Afonso C.L."/>
            <person name="Miller P.J."/>
            <person name="Scott M.A."/>
            <person name="Spackman E."/>
            <person name="Goraichik I."/>
            <person name="Dimitrov K.M."/>
            <person name="Suarez D.L."/>
            <person name="Swayne D.E."/>
        </authorList>
    </citation>
    <scope>NUCLEOTIDE SEQUENCE [LARGE SCALE GENOMIC DNA]</scope>
    <source>
        <strain evidence="12 13">DNF00076</strain>
    </source>
</reference>
<dbReference type="SUPFAM" id="SSF52540">
    <property type="entry name" value="P-loop containing nucleoside triphosphate hydrolases"/>
    <property type="match status" value="1"/>
</dbReference>
<keyword evidence="8 9" id="KW-0238">DNA-binding</keyword>
<dbReference type="GO" id="GO:0006260">
    <property type="term" value="P:DNA replication"/>
    <property type="evidence" value="ECO:0007669"/>
    <property type="project" value="UniProtKB-UniRule"/>
</dbReference>
<evidence type="ECO:0000259" key="11">
    <source>
        <dbReference type="Pfam" id="PF02463"/>
    </source>
</evidence>
<evidence type="ECO:0000256" key="2">
    <source>
        <dbReference type="ARBA" id="ARBA00008016"/>
    </source>
</evidence>
<dbReference type="PROSITE" id="PS00617">
    <property type="entry name" value="RECF_1"/>
    <property type="match status" value="1"/>
</dbReference>
<dbReference type="PROSITE" id="PS00618">
    <property type="entry name" value="RECF_2"/>
    <property type="match status" value="1"/>
</dbReference>
<keyword evidence="6 9" id="KW-0547">Nucleotide-binding</keyword>
<dbReference type="GO" id="GO:0005524">
    <property type="term" value="F:ATP binding"/>
    <property type="evidence" value="ECO:0007669"/>
    <property type="project" value="UniProtKB-UniRule"/>
</dbReference>
<protein>
    <recommendedName>
        <fullName evidence="3 9">DNA replication and repair protein RecF</fullName>
    </recommendedName>
</protein>